<protein>
    <recommendedName>
        <fullName evidence="13">Sulfatase N-terminal domain-containing protein</fullName>
    </recommendedName>
</protein>
<comment type="pathway">
    <text evidence="2">Cell wall biogenesis; lipoteichoic acid biosynthesis.</text>
</comment>
<feature type="transmembrane region" description="Helical" evidence="12">
    <location>
        <begin position="119"/>
        <end position="136"/>
    </location>
</feature>
<evidence type="ECO:0000256" key="10">
    <source>
        <dbReference type="PIRSR" id="PIRSR005091-2"/>
    </source>
</evidence>
<dbReference type="AlphaFoldDB" id="A0A511WPY7"/>
<evidence type="ECO:0000256" key="8">
    <source>
        <dbReference type="PIRNR" id="PIRNR005091"/>
    </source>
</evidence>
<feature type="binding site" evidence="10">
    <location>
        <position position="407"/>
    </location>
    <ligand>
        <name>substrate</name>
    </ligand>
</feature>
<dbReference type="GO" id="GO:0046872">
    <property type="term" value="F:metal ion binding"/>
    <property type="evidence" value="ECO:0007669"/>
    <property type="project" value="UniProtKB-KW"/>
</dbReference>
<dbReference type="GO" id="GO:0005886">
    <property type="term" value="C:plasma membrane"/>
    <property type="evidence" value="ECO:0007669"/>
    <property type="project" value="UniProtKB-SubCell"/>
</dbReference>
<feature type="binding site" evidence="11">
    <location>
        <position position="249"/>
    </location>
    <ligand>
        <name>Mn(2+)</name>
        <dbReference type="ChEBI" id="CHEBI:29035"/>
    </ligand>
</feature>
<feature type="transmembrane region" description="Helical" evidence="12">
    <location>
        <begin position="148"/>
        <end position="167"/>
    </location>
</feature>
<evidence type="ECO:0000256" key="11">
    <source>
        <dbReference type="PIRSR" id="PIRSR005091-3"/>
    </source>
</evidence>
<dbReference type="PANTHER" id="PTHR47371">
    <property type="entry name" value="LIPOTEICHOIC ACID SYNTHASE"/>
    <property type="match status" value="1"/>
</dbReference>
<dbReference type="InterPro" id="IPR000917">
    <property type="entry name" value="Sulfatase_N"/>
</dbReference>
<feature type="transmembrane region" description="Helical" evidence="12">
    <location>
        <begin position="38"/>
        <end position="57"/>
    </location>
</feature>
<keyword evidence="7 8" id="KW-0472">Membrane</keyword>
<reference evidence="14 15" key="1">
    <citation type="submission" date="2019-07" db="EMBL/GenBank/DDBJ databases">
        <title>Whole genome shotgun sequence of Halobacillus faecis NBRC 103569.</title>
        <authorList>
            <person name="Hosoyama A."/>
            <person name="Uohara A."/>
            <person name="Ohji S."/>
            <person name="Ichikawa N."/>
        </authorList>
    </citation>
    <scope>NUCLEOTIDE SEQUENCE [LARGE SCALE GENOMIC DNA]</scope>
    <source>
        <strain evidence="14 15">NBRC 103569</strain>
    </source>
</reference>
<feature type="domain" description="Sulfatase N-terminal" evidence="13">
    <location>
        <begin position="241"/>
        <end position="535"/>
    </location>
</feature>
<evidence type="ECO:0000256" key="5">
    <source>
        <dbReference type="ARBA" id="ARBA00022692"/>
    </source>
</evidence>
<name>A0A511WPY7_9BACI</name>
<keyword evidence="15" id="KW-1185">Reference proteome</keyword>
<dbReference type="EMBL" id="BJYD01000012">
    <property type="protein sequence ID" value="GEN53196.1"/>
    <property type="molecule type" value="Genomic_DNA"/>
</dbReference>
<evidence type="ECO:0000256" key="3">
    <source>
        <dbReference type="ARBA" id="ARBA00009983"/>
    </source>
</evidence>
<keyword evidence="10" id="KW-0464">Manganese</keyword>
<organism evidence="14 15">
    <name type="scientific">Halobacillus faecis</name>
    <dbReference type="NCBI Taxonomy" id="360184"/>
    <lineage>
        <taxon>Bacteria</taxon>
        <taxon>Bacillati</taxon>
        <taxon>Bacillota</taxon>
        <taxon>Bacilli</taxon>
        <taxon>Bacillales</taxon>
        <taxon>Bacillaceae</taxon>
        <taxon>Halobacillus</taxon>
    </lineage>
</organism>
<evidence type="ECO:0000313" key="14">
    <source>
        <dbReference type="EMBL" id="GEN53196.1"/>
    </source>
</evidence>
<feature type="binding site" evidence="11">
    <location>
        <position position="467"/>
    </location>
    <ligand>
        <name>Mn(2+)</name>
        <dbReference type="ChEBI" id="CHEBI:29035"/>
    </ligand>
</feature>
<dbReference type="InterPro" id="IPR017850">
    <property type="entry name" value="Alkaline_phosphatase_core_sf"/>
</dbReference>
<dbReference type="RefSeq" id="WP_146814667.1">
    <property type="nucleotide sequence ID" value="NZ_BJYD01000012.1"/>
</dbReference>
<dbReference type="Proteomes" id="UP000321886">
    <property type="component" value="Unassembled WGS sequence"/>
</dbReference>
<feature type="binding site" evidence="11">
    <location>
        <position position="468"/>
    </location>
    <ligand>
        <name>Mn(2+)</name>
        <dbReference type="ChEBI" id="CHEBI:29035"/>
    </ligand>
</feature>
<feature type="active site" evidence="9">
    <location>
        <position position="291"/>
    </location>
</feature>
<evidence type="ECO:0000256" key="6">
    <source>
        <dbReference type="ARBA" id="ARBA00022989"/>
    </source>
</evidence>
<dbReference type="SUPFAM" id="SSF53649">
    <property type="entry name" value="Alkaline phosphatase-like"/>
    <property type="match status" value="1"/>
</dbReference>
<dbReference type="Pfam" id="PF00884">
    <property type="entry name" value="Sulfatase"/>
    <property type="match status" value="1"/>
</dbReference>
<sequence length="625" mass="72291">MKESLKRLLKSYFFFFAVVLTLKFILLRYWLLYDFNPFASFWFEMSLVLIVISMFELIFKRGKLVLYLFLDLLLSSLFVGMLIYERYFGTIPTYYDLSQLNQVGSVNESMWILFEKTDLVFFVDFPILVLLWIFTRKWSYPSIKTSKLAMTGVLVGSLIVTIVNFQMNKDEAVLDNALFAKENGFFQTQFVQYYHENSKSETTLAFTGEEQNVTLKRIQELKGNDYVQMSEHENFGIAKDRNLIVIQIESLQDFVIGKSINGQEITPTINQWLGDSLYFPDVYQQIGSGNTSDAEFLMNTSLYPLGNQATTEQVGGMQLPSLPHMLGDEGYHSVTMHADDVTYWNRDELYPALGFDDYYAKEFYGEKDTIGFGPSDGLFYERSMDALKEISSNHENFYAHVLSLTSHTPFEMPEEKKGLRLPEAYEGTLTGNYMQSVHYADQVLGDFFEDLKEAGLWDNSVIALYGDHSGLHGKLLKSEDQDLLKDFLGERYSLLNRFNIPFIVSVPGEKEVTGVVDHIGGQIDMMPTLLNLLGVEPDTIYFGHNLWHYSENLLGMRYYVPTSSFFNKETFFIAKNSRFDERILDLTSNERIENDFENPSSHFEDERKDILKLLQWSDAYFESLK</sequence>
<feature type="binding site" evidence="11">
    <location>
        <position position="291"/>
    </location>
    <ligand>
        <name>Mn(2+)</name>
        <dbReference type="ChEBI" id="CHEBI:29035"/>
    </ligand>
</feature>
<gene>
    <name evidence="14" type="ORF">HFA01_14580</name>
</gene>
<comment type="subcellular location">
    <subcellularLocation>
        <location evidence="1">Cell membrane</location>
        <topology evidence="1">Multi-pass membrane protein</topology>
    </subcellularLocation>
</comment>
<evidence type="ECO:0000256" key="4">
    <source>
        <dbReference type="ARBA" id="ARBA00022475"/>
    </source>
</evidence>
<evidence type="ECO:0000256" key="1">
    <source>
        <dbReference type="ARBA" id="ARBA00004651"/>
    </source>
</evidence>
<evidence type="ECO:0000256" key="9">
    <source>
        <dbReference type="PIRSR" id="PIRSR005091-1"/>
    </source>
</evidence>
<comment type="similarity">
    <text evidence="3 8">Belongs to the LTA synthase family.</text>
</comment>
<dbReference type="OrthoDB" id="5901192at2"/>
<dbReference type="PIRSF" id="PIRSF005091">
    <property type="entry name" value="Mmb_sulf_HI1246"/>
    <property type="match status" value="1"/>
</dbReference>
<dbReference type="InterPro" id="IPR050448">
    <property type="entry name" value="OpgB/LTA_synthase_biosynth"/>
</dbReference>
<feature type="transmembrane region" description="Helical" evidence="12">
    <location>
        <begin position="12"/>
        <end position="32"/>
    </location>
</feature>
<comment type="caution">
    <text evidence="14">The sequence shown here is derived from an EMBL/GenBank/DDBJ whole genome shotgun (WGS) entry which is preliminary data.</text>
</comment>
<keyword evidence="10" id="KW-0479">Metal-binding</keyword>
<dbReference type="InterPro" id="IPR012160">
    <property type="entry name" value="LtaS-like"/>
</dbReference>
<feature type="transmembrane region" description="Helical" evidence="12">
    <location>
        <begin position="64"/>
        <end position="84"/>
    </location>
</feature>
<keyword evidence="6 12" id="KW-1133">Transmembrane helix</keyword>
<dbReference type="CDD" id="cd16015">
    <property type="entry name" value="LTA_synthase"/>
    <property type="match status" value="1"/>
</dbReference>
<evidence type="ECO:0000256" key="7">
    <source>
        <dbReference type="ARBA" id="ARBA00023136"/>
    </source>
</evidence>
<keyword evidence="5 12" id="KW-0812">Transmembrane</keyword>
<dbReference type="Gene3D" id="3.40.720.10">
    <property type="entry name" value="Alkaline Phosphatase, subunit A"/>
    <property type="match status" value="1"/>
</dbReference>
<proteinExistence type="inferred from homology"/>
<accession>A0A511WPY7</accession>
<dbReference type="Gene3D" id="3.30.1120.170">
    <property type="match status" value="1"/>
</dbReference>
<evidence type="ECO:0000256" key="2">
    <source>
        <dbReference type="ARBA" id="ARBA00004936"/>
    </source>
</evidence>
<dbReference type="PANTHER" id="PTHR47371:SF3">
    <property type="entry name" value="PHOSPHOGLYCEROL TRANSFERASE I"/>
    <property type="match status" value="1"/>
</dbReference>
<evidence type="ECO:0000259" key="13">
    <source>
        <dbReference type="Pfam" id="PF00884"/>
    </source>
</evidence>
<keyword evidence="4 8" id="KW-1003">Cell membrane</keyword>
<evidence type="ECO:0000313" key="15">
    <source>
        <dbReference type="Proteomes" id="UP000321886"/>
    </source>
</evidence>
<evidence type="ECO:0000256" key="12">
    <source>
        <dbReference type="SAM" id="Phobius"/>
    </source>
</evidence>